<organism evidence="1 2">
    <name type="scientific">Nocardiopsis terrae</name>
    <dbReference type="NCBI Taxonomy" id="372655"/>
    <lineage>
        <taxon>Bacteria</taxon>
        <taxon>Bacillati</taxon>
        <taxon>Actinomycetota</taxon>
        <taxon>Actinomycetes</taxon>
        <taxon>Streptosporangiales</taxon>
        <taxon>Nocardiopsidaceae</taxon>
        <taxon>Nocardiopsis</taxon>
    </lineage>
</organism>
<sequence>MSMVPSCKPYRGASSHACHLTSGFARRIASLATAGAIALCGVALTAPAASADDFERTPAATIERIEARTWPVYPVDSPGPSVDVESAQHFMSHLGYLTSSSS</sequence>
<keyword evidence="2" id="KW-1185">Reference proteome</keyword>
<comment type="caution">
    <text evidence="1">The sequence shown here is derived from an EMBL/GenBank/DDBJ whole genome shotgun (WGS) entry which is preliminary data.</text>
</comment>
<dbReference type="EMBL" id="JADBDY010000001">
    <property type="protein sequence ID" value="MBE1459130.1"/>
    <property type="molecule type" value="Genomic_DNA"/>
</dbReference>
<name>A0ABR9HJE5_9ACTN</name>
<reference evidence="1 2" key="1">
    <citation type="submission" date="2020-10" db="EMBL/GenBank/DDBJ databases">
        <title>Sequencing the genomes of 1000 actinobacteria strains.</title>
        <authorList>
            <person name="Klenk H.-P."/>
        </authorList>
    </citation>
    <scope>NUCLEOTIDE SEQUENCE [LARGE SCALE GENOMIC DNA]</scope>
    <source>
        <strain evidence="1 2">DSM 45157</strain>
    </source>
</reference>
<protein>
    <submittedName>
        <fullName evidence="1">Uncharacterized protein</fullName>
    </submittedName>
</protein>
<gene>
    <name evidence="1" type="ORF">H4W79_003344</name>
</gene>
<dbReference type="RefSeq" id="WP_191272274.1">
    <property type="nucleotide sequence ID" value="NZ_BMXJ01000005.1"/>
</dbReference>
<evidence type="ECO:0000313" key="2">
    <source>
        <dbReference type="Proteomes" id="UP000598217"/>
    </source>
</evidence>
<proteinExistence type="predicted"/>
<accession>A0ABR9HJE5</accession>
<evidence type="ECO:0000313" key="1">
    <source>
        <dbReference type="EMBL" id="MBE1459130.1"/>
    </source>
</evidence>
<dbReference type="Proteomes" id="UP000598217">
    <property type="component" value="Unassembled WGS sequence"/>
</dbReference>